<dbReference type="Gene3D" id="3.40.1280.10">
    <property type="match status" value="1"/>
</dbReference>
<gene>
    <name evidence="1" type="ORF">COT33_00565</name>
</gene>
<reference evidence="2" key="1">
    <citation type="submission" date="2017-09" db="EMBL/GenBank/DDBJ databases">
        <title>Depth-based differentiation of microbial function through sediment-hosted aquifers and enrichment of novel symbionts in the deep terrestrial subsurface.</title>
        <authorList>
            <person name="Probst A.J."/>
            <person name="Ladd B."/>
            <person name="Jarett J.K."/>
            <person name="Geller-Mcgrath D.E."/>
            <person name="Sieber C.M.K."/>
            <person name="Emerson J.B."/>
            <person name="Anantharaman K."/>
            <person name="Thomas B.C."/>
            <person name="Malmstrom R."/>
            <person name="Stieglmeier M."/>
            <person name="Klingl A."/>
            <person name="Woyke T."/>
            <person name="Ryan C.M."/>
            <person name="Banfield J.F."/>
        </authorList>
    </citation>
    <scope>NUCLEOTIDE SEQUENCE [LARGE SCALE GENOMIC DNA]</scope>
</reference>
<comment type="caution">
    <text evidence="1">The sequence shown here is derived from an EMBL/GenBank/DDBJ whole genome shotgun (WGS) entry which is preliminary data.</text>
</comment>
<dbReference type="Proteomes" id="UP000230088">
    <property type="component" value="Unassembled WGS sequence"/>
</dbReference>
<keyword evidence="1" id="KW-0808">Transferase</keyword>
<dbReference type="InterPro" id="IPR029026">
    <property type="entry name" value="tRNA_m1G_MTases_N"/>
</dbReference>
<dbReference type="InterPro" id="IPR029028">
    <property type="entry name" value="Alpha/beta_knot_MTases"/>
</dbReference>
<evidence type="ECO:0000313" key="2">
    <source>
        <dbReference type="Proteomes" id="UP000230088"/>
    </source>
</evidence>
<organism evidence="1 2">
    <name type="scientific">Candidatus Nealsonbacteria bacterium CG08_land_8_20_14_0_20_38_20</name>
    <dbReference type="NCBI Taxonomy" id="1974705"/>
    <lineage>
        <taxon>Bacteria</taxon>
        <taxon>Candidatus Nealsoniibacteriota</taxon>
    </lineage>
</organism>
<keyword evidence="1" id="KW-0489">Methyltransferase</keyword>
<proteinExistence type="predicted"/>
<accession>A0A2H0YMG1</accession>
<dbReference type="EMBL" id="PEYD01000009">
    <property type="protein sequence ID" value="PIS39691.1"/>
    <property type="molecule type" value="Genomic_DNA"/>
</dbReference>
<evidence type="ECO:0000313" key="1">
    <source>
        <dbReference type="EMBL" id="PIS39691.1"/>
    </source>
</evidence>
<name>A0A2H0YMG1_9BACT</name>
<feature type="non-terminal residue" evidence="1">
    <location>
        <position position="29"/>
    </location>
</feature>
<protein>
    <submittedName>
        <fullName evidence="1">tRNA (Guanosine(37)-N1)-methyltransferase TrmD</fullName>
    </submittedName>
</protein>
<dbReference type="AlphaFoldDB" id="A0A2H0YMG1"/>
<dbReference type="GO" id="GO:0008168">
    <property type="term" value="F:methyltransferase activity"/>
    <property type="evidence" value="ECO:0007669"/>
    <property type="project" value="UniProtKB-KW"/>
</dbReference>
<sequence length="29" mass="3536">MRFDIITIFPKIFDSYLKETFIKKAREKG</sequence>
<dbReference type="GO" id="GO:0032259">
    <property type="term" value="P:methylation"/>
    <property type="evidence" value="ECO:0007669"/>
    <property type="project" value="UniProtKB-KW"/>
</dbReference>
<dbReference type="SUPFAM" id="SSF75217">
    <property type="entry name" value="alpha/beta knot"/>
    <property type="match status" value="1"/>
</dbReference>